<feature type="transmembrane region" description="Helical" evidence="1">
    <location>
        <begin position="75"/>
        <end position="96"/>
    </location>
</feature>
<dbReference type="EMBL" id="LN483074">
    <property type="protein sequence ID" value="CEA02151.1"/>
    <property type="molecule type" value="Genomic_DNA"/>
</dbReference>
<dbReference type="AlphaFoldDB" id="A0A078MBW1"/>
<protein>
    <submittedName>
        <fullName evidence="2">Uncharacterized protein</fullName>
    </submittedName>
</protein>
<organism evidence="2">
    <name type="scientific">Metalysinibacillus saudimassiliensis</name>
    <dbReference type="NCBI Taxonomy" id="1461583"/>
    <lineage>
        <taxon>Bacteria</taxon>
        <taxon>Bacillati</taxon>
        <taxon>Bacillota</taxon>
        <taxon>Bacilli</taxon>
        <taxon>Bacillales</taxon>
        <taxon>Caryophanaceae</taxon>
        <taxon>Metalysinibacillus</taxon>
    </lineage>
</organism>
<gene>
    <name evidence="2" type="ORF">BN1050_01149</name>
</gene>
<evidence type="ECO:0000313" key="2">
    <source>
        <dbReference type="EMBL" id="CEA02151.1"/>
    </source>
</evidence>
<feature type="transmembrane region" description="Helical" evidence="1">
    <location>
        <begin position="131"/>
        <end position="148"/>
    </location>
</feature>
<reference evidence="2" key="1">
    <citation type="submission" date="2014-07" db="EMBL/GenBank/DDBJ databases">
        <authorList>
            <person name="Urmite Genomes Urmite Genomes"/>
        </authorList>
    </citation>
    <scope>NUCLEOTIDE SEQUENCE</scope>
    <source>
        <strain evidence="2">13S34_air</strain>
    </source>
</reference>
<feature type="transmembrane region" description="Helical" evidence="1">
    <location>
        <begin position="174"/>
        <end position="193"/>
    </location>
</feature>
<dbReference type="PATRIC" id="fig|1461583.4.peg.1110"/>
<keyword evidence="1" id="KW-1133">Transmembrane helix</keyword>
<accession>A0A078MBW1</accession>
<dbReference type="HOGENOM" id="CLU_1314170_0_0_9"/>
<sequence length="199" mass="22038">MQITDIYKIGNMSIPSTWVAALVAILLTVIVLRVQFPKEIASLYSDLALTFILVWKFSVILTDFALVVRHPLTILYFNGGKLGVALGAVAVVVQAWRKREKWSFEAGAWAIALTQAGFQISMVLTNDNTRSAELVTLALMMIALLWVLRTASEASMKSFASIQLLVALVQPVDLLSQLSVWLTVLFVGALFFIQRSLHK</sequence>
<evidence type="ECO:0000256" key="1">
    <source>
        <dbReference type="SAM" id="Phobius"/>
    </source>
</evidence>
<keyword evidence="1" id="KW-0472">Membrane</keyword>
<proteinExistence type="predicted"/>
<feature type="transmembrane region" description="Helical" evidence="1">
    <location>
        <begin position="102"/>
        <end position="124"/>
    </location>
</feature>
<keyword evidence="1" id="KW-0812">Transmembrane</keyword>
<name>A0A078MBW1_9BACL</name>
<feature type="transmembrane region" description="Helical" evidence="1">
    <location>
        <begin position="48"/>
        <end position="68"/>
    </location>
</feature>
<feature type="transmembrane region" description="Helical" evidence="1">
    <location>
        <begin position="12"/>
        <end position="36"/>
    </location>
</feature>